<evidence type="ECO:0000313" key="3">
    <source>
        <dbReference type="Proteomes" id="UP001066276"/>
    </source>
</evidence>
<accession>A0AAV7VKT4</accession>
<name>A0AAV7VKT4_PLEWA</name>
<proteinExistence type="predicted"/>
<protein>
    <submittedName>
        <fullName evidence="2">Uncharacterized protein</fullName>
    </submittedName>
</protein>
<evidence type="ECO:0000313" key="2">
    <source>
        <dbReference type="EMBL" id="KAJ1200790.1"/>
    </source>
</evidence>
<dbReference type="EMBL" id="JANPWB010000003">
    <property type="protein sequence ID" value="KAJ1200790.1"/>
    <property type="molecule type" value="Genomic_DNA"/>
</dbReference>
<feature type="region of interest" description="Disordered" evidence="1">
    <location>
        <begin position="1"/>
        <end position="59"/>
    </location>
</feature>
<sequence>MQSVAVPASCNHAPRLPGLVPAPGRGGRLLRCAGPMRPPQARSLPPVTGDSRGSRLRGSHSCWSEHAGSLQSRPLPLLALGPEAAEPPLPLTCPGAPPTRLSAVEGGPVLFLAQFIRSVTHFHVFFITTYCWQRVDCHRLGPVH</sequence>
<keyword evidence="3" id="KW-1185">Reference proteome</keyword>
<reference evidence="2" key="1">
    <citation type="journal article" date="2022" name="bioRxiv">
        <title>Sequencing and chromosome-scale assembly of the giantPleurodeles waltlgenome.</title>
        <authorList>
            <person name="Brown T."/>
            <person name="Elewa A."/>
            <person name="Iarovenko S."/>
            <person name="Subramanian E."/>
            <person name="Araus A.J."/>
            <person name="Petzold A."/>
            <person name="Susuki M."/>
            <person name="Suzuki K.-i.T."/>
            <person name="Hayashi T."/>
            <person name="Toyoda A."/>
            <person name="Oliveira C."/>
            <person name="Osipova E."/>
            <person name="Leigh N.D."/>
            <person name="Simon A."/>
            <person name="Yun M.H."/>
        </authorList>
    </citation>
    <scope>NUCLEOTIDE SEQUENCE</scope>
    <source>
        <strain evidence="2">20211129_DDA</strain>
        <tissue evidence="2">Liver</tissue>
    </source>
</reference>
<organism evidence="2 3">
    <name type="scientific">Pleurodeles waltl</name>
    <name type="common">Iberian ribbed newt</name>
    <dbReference type="NCBI Taxonomy" id="8319"/>
    <lineage>
        <taxon>Eukaryota</taxon>
        <taxon>Metazoa</taxon>
        <taxon>Chordata</taxon>
        <taxon>Craniata</taxon>
        <taxon>Vertebrata</taxon>
        <taxon>Euteleostomi</taxon>
        <taxon>Amphibia</taxon>
        <taxon>Batrachia</taxon>
        <taxon>Caudata</taxon>
        <taxon>Salamandroidea</taxon>
        <taxon>Salamandridae</taxon>
        <taxon>Pleurodelinae</taxon>
        <taxon>Pleurodeles</taxon>
    </lineage>
</organism>
<evidence type="ECO:0000256" key="1">
    <source>
        <dbReference type="SAM" id="MobiDB-lite"/>
    </source>
</evidence>
<gene>
    <name evidence="2" type="ORF">NDU88_004611</name>
</gene>
<dbReference type="Proteomes" id="UP001066276">
    <property type="component" value="Chromosome 2_1"/>
</dbReference>
<comment type="caution">
    <text evidence="2">The sequence shown here is derived from an EMBL/GenBank/DDBJ whole genome shotgun (WGS) entry which is preliminary data.</text>
</comment>
<dbReference type="AlphaFoldDB" id="A0AAV7VKT4"/>